<dbReference type="Proteomes" id="UP000887577">
    <property type="component" value="Unplaced"/>
</dbReference>
<accession>A0A914YQI1</accession>
<reference evidence="2" key="1">
    <citation type="submission" date="2022-11" db="UniProtKB">
        <authorList>
            <consortium name="WormBaseParasite"/>
        </authorList>
    </citation>
    <scope>IDENTIFICATION</scope>
</reference>
<protein>
    <submittedName>
        <fullName evidence="2">Uncharacterized protein</fullName>
    </submittedName>
</protein>
<evidence type="ECO:0000313" key="2">
    <source>
        <dbReference type="WBParaSite" id="PSU_v2.g21310.t1"/>
    </source>
</evidence>
<proteinExistence type="predicted"/>
<dbReference type="WBParaSite" id="PSU_v2.g21310.t1">
    <property type="protein sequence ID" value="PSU_v2.g21310.t1"/>
    <property type="gene ID" value="PSU_v2.g21310"/>
</dbReference>
<name>A0A914YQI1_9BILA</name>
<dbReference type="AlphaFoldDB" id="A0A914YQI1"/>
<sequence length="191" mass="22199">MAYLRDPDITEKAPSNSISILLPKIFNYRIKFLGFQNQELTFQEYKYLTLNDKCQVVFTDCKITENKFIVPAEKLLQASPNLCQFSLYFDINKELSYCTSLTSKKLAEFPPFKYLKHFVLYNLSGNFNALHFVEFIKKNYQNGNGSCAKFGVSFKENVSHQFIQNFKSVVNSSVISMKDVKREHIFFNGQT</sequence>
<keyword evidence="1" id="KW-1185">Reference proteome</keyword>
<organism evidence="1 2">
    <name type="scientific">Panagrolaimus superbus</name>
    <dbReference type="NCBI Taxonomy" id="310955"/>
    <lineage>
        <taxon>Eukaryota</taxon>
        <taxon>Metazoa</taxon>
        <taxon>Ecdysozoa</taxon>
        <taxon>Nematoda</taxon>
        <taxon>Chromadorea</taxon>
        <taxon>Rhabditida</taxon>
        <taxon>Tylenchina</taxon>
        <taxon>Panagrolaimomorpha</taxon>
        <taxon>Panagrolaimoidea</taxon>
        <taxon>Panagrolaimidae</taxon>
        <taxon>Panagrolaimus</taxon>
    </lineage>
</organism>
<evidence type="ECO:0000313" key="1">
    <source>
        <dbReference type="Proteomes" id="UP000887577"/>
    </source>
</evidence>